<gene>
    <name evidence="2" type="ORF">CEW87_17730</name>
</gene>
<dbReference type="OrthoDB" id="8527676at2"/>
<dbReference type="EMBL" id="CP022188">
    <property type="protein sequence ID" value="AWI81042.1"/>
    <property type="molecule type" value="Genomic_DNA"/>
</dbReference>
<keyword evidence="1" id="KW-0472">Membrane</keyword>
<proteinExistence type="predicted"/>
<dbReference type="Proteomes" id="UP000244902">
    <property type="component" value="Chromosome"/>
</dbReference>
<evidence type="ECO:0000313" key="3">
    <source>
        <dbReference type="Proteomes" id="UP000244902"/>
    </source>
</evidence>
<evidence type="ECO:0000256" key="1">
    <source>
        <dbReference type="SAM" id="Phobius"/>
    </source>
</evidence>
<name>A0A2U8H538_9RHOO</name>
<keyword evidence="1" id="KW-0812">Transmembrane</keyword>
<feature type="transmembrane region" description="Helical" evidence="1">
    <location>
        <begin position="12"/>
        <end position="32"/>
    </location>
</feature>
<accession>A0A2U8H538</accession>
<organism evidence="2 3">
    <name type="scientific">Parazoarcus communis</name>
    <dbReference type="NCBI Taxonomy" id="41977"/>
    <lineage>
        <taxon>Bacteria</taxon>
        <taxon>Pseudomonadati</taxon>
        <taxon>Pseudomonadota</taxon>
        <taxon>Betaproteobacteria</taxon>
        <taxon>Rhodocyclales</taxon>
        <taxon>Zoogloeaceae</taxon>
        <taxon>Parazoarcus</taxon>
    </lineage>
</organism>
<keyword evidence="1" id="KW-1133">Transmembrane helix</keyword>
<dbReference type="AlphaFoldDB" id="A0A2U8H538"/>
<dbReference type="RefSeq" id="WP_108975120.1">
    <property type="nucleotide sequence ID" value="NZ_CP022188.1"/>
</dbReference>
<protein>
    <submittedName>
        <fullName evidence="2">Uncharacterized protein</fullName>
    </submittedName>
</protein>
<evidence type="ECO:0000313" key="2">
    <source>
        <dbReference type="EMBL" id="AWI81042.1"/>
    </source>
</evidence>
<feature type="transmembrane region" description="Helical" evidence="1">
    <location>
        <begin position="38"/>
        <end position="62"/>
    </location>
</feature>
<sequence length="70" mass="8025">MKFSRLFQPKNPQFWLLVALNLLSAAISWLLQSREFPPAIMLALATFALANFWLGLRIALWLMKEPPGPK</sequence>
<reference evidence="2 3" key="1">
    <citation type="submission" date="2017-06" db="EMBL/GenBank/DDBJ databases">
        <title>Azoarcus sp. TSNA42 complete genome sequence.</title>
        <authorList>
            <person name="Woo J.-H."/>
            <person name="Kim H.-S."/>
        </authorList>
    </citation>
    <scope>NUCLEOTIDE SEQUENCE [LARGE SCALE GENOMIC DNA]</scope>
    <source>
        <strain evidence="2 3">TSNA42</strain>
    </source>
</reference>